<dbReference type="Pfam" id="PF03814">
    <property type="entry name" value="KdpA"/>
    <property type="match status" value="1"/>
</dbReference>
<keyword evidence="8 9" id="KW-0472">Membrane</keyword>
<evidence type="ECO:0000256" key="6">
    <source>
        <dbReference type="ARBA" id="ARBA00022989"/>
    </source>
</evidence>
<evidence type="ECO:0000256" key="7">
    <source>
        <dbReference type="ARBA" id="ARBA00023065"/>
    </source>
</evidence>
<keyword evidence="5 9" id="KW-0630">Potassium</keyword>
<comment type="function">
    <text evidence="9">Part of the high-affinity ATP-driven potassium transport (or Kdp) system, which catalyzes the hydrolysis of ATP coupled with the electrogenic transport of potassium into the cytoplasm. This subunit binds the extracellular potassium ions and delivers the ions to the membrane domain of KdpB through an intramembrane tunnel.</text>
</comment>
<evidence type="ECO:0000256" key="2">
    <source>
        <dbReference type="ARBA" id="ARBA00022475"/>
    </source>
</evidence>
<evidence type="ECO:0000256" key="8">
    <source>
        <dbReference type="ARBA" id="ARBA00023136"/>
    </source>
</evidence>
<dbReference type="InterPro" id="IPR004623">
    <property type="entry name" value="KdpA"/>
</dbReference>
<dbReference type="NCBIfam" id="TIGR00680">
    <property type="entry name" value="kdpA"/>
    <property type="match status" value="1"/>
</dbReference>
<feature type="transmembrane region" description="Helical" evidence="9">
    <location>
        <begin position="314"/>
        <end position="334"/>
    </location>
</feature>
<dbReference type="GeneID" id="92896022"/>
<dbReference type="AlphaFoldDB" id="A0A6J4ZHR3"/>
<dbReference type="GO" id="GO:0030955">
    <property type="term" value="F:potassium ion binding"/>
    <property type="evidence" value="ECO:0007669"/>
    <property type="project" value="UniProtKB-UniRule"/>
</dbReference>
<evidence type="ECO:0000256" key="9">
    <source>
        <dbReference type="HAMAP-Rule" id="MF_00275"/>
    </source>
</evidence>
<keyword evidence="2 9" id="KW-1003">Cell membrane</keyword>
<dbReference type="GO" id="GO:0008556">
    <property type="term" value="F:P-type potassium transmembrane transporter activity"/>
    <property type="evidence" value="ECO:0007669"/>
    <property type="project" value="InterPro"/>
</dbReference>
<proteinExistence type="inferred from homology"/>
<evidence type="ECO:0000313" key="10">
    <source>
        <dbReference type="EMBL" id="CAB3623856.1"/>
    </source>
</evidence>
<dbReference type="PIRSF" id="PIRSF001294">
    <property type="entry name" value="K_ATPaseA"/>
    <property type="match status" value="1"/>
</dbReference>
<dbReference type="RefSeq" id="WP_054433015.1">
    <property type="nucleotide sequence ID" value="NZ_CADIJR010000001.1"/>
</dbReference>
<feature type="transmembrane region" description="Helical" evidence="9">
    <location>
        <begin position="66"/>
        <end position="84"/>
    </location>
</feature>
<dbReference type="EMBL" id="CADIJR010000001">
    <property type="protein sequence ID" value="CAB3623856.1"/>
    <property type="molecule type" value="Genomic_DNA"/>
</dbReference>
<evidence type="ECO:0000313" key="11">
    <source>
        <dbReference type="Proteomes" id="UP000507979"/>
    </source>
</evidence>
<keyword evidence="11" id="KW-1185">Reference proteome</keyword>
<feature type="transmembrane region" description="Helical" evidence="9">
    <location>
        <begin position="566"/>
        <end position="588"/>
    </location>
</feature>
<feature type="transmembrane region" description="Helical" evidence="9">
    <location>
        <begin position="459"/>
        <end position="480"/>
    </location>
</feature>
<dbReference type="GO" id="GO:0005886">
    <property type="term" value="C:plasma membrane"/>
    <property type="evidence" value="ECO:0007669"/>
    <property type="project" value="UniProtKB-SubCell"/>
</dbReference>
<evidence type="ECO:0000256" key="1">
    <source>
        <dbReference type="ARBA" id="ARBA00022448"/>
    </source>
</evidence>
<keyword evidence="6 9" id="KW-1133">Transmembrane helix</keyword>
<gene>
    <name evidence="9 10" type="primary">kdpA</name>
    <name evidence="10" type="ORF">LMG26845_00189</name>
</gene>
<comment type="subcellular location">
    <subcellularLocation>
        <location evidence="9">Cell membrane</location>
        <topology evidence="9">Multi-pass membrane protein</topology>
    </subcellularLocation>
</comment>
<comment type="subunit">
    <text evidence="9">The system is composed of three essential subunits: KdpA, KdpB and KdpC.</text>
</comment>
<reference evidence="10 11" key="1">
    <citation type="submission" date="2020-04" db="EMBL/GenBank/DDBJ databases">
        <authorList>
            <person name="De Canck E."/>
        </authorList>
    </citation>
    <scope>NUCLEOTIDE SEQUENCE [LARGE SCALE GENOMIC DNA]</scope>
    <source>
        <strain evidence="10 11">LMG 26845</strain>
    </source>
</reference>
<sequence>MTAEFVGLLVVYLVVLLAIAPFLGRYIRIAMENGQSRLTAWGRPLERGIYRLAGIDPQAEMGWKRYALAVLAFNILGIVAVYALQRLQGLLPLNPAGMGAVSPDSSLNTAISFVANTNWQGYGGESTMSYLTQMLALTVQNFVSAATGIAVLFALIRGLARHCSATVGNFWADMVRSTLYVLLPLSLVLALALVSQGVIQNVSPYQDVQTVEALHYDQPRVDAQGQPVLDAKGQPVTDPAVTQTQTLAMGPVASQEAIKMLGTNGGGFFNANSAHPYENPTALSNFLEMLAILVIPAALCFTFGEMVGNRRQGIAILAAMTLLFAVFALSTAYFEQQPNPMTAQTGVDSAMSALSPGGNMEGKETRFGIAATSLFATITTAASCGAVNGMHDSLSAMGGLSPMLLMQLGEVVYGGVGSGLYGMLAFAILGVFIAGLMIGRTPEYLGKKIEAYDMKMVSIVILATPLLVLGGTALAVSVTAGQAGVLNPGIHGFSEILYALSSAANNNGSAFAGLSANTPFYNVLLGIAMWFGRFAVIIAVLAMAGSLAAKRRLPAGPGSMPTTGPLFVVLLIGAVLLVGALTYVPALALGPVAEHLQP</sequence>
<organism evidence="10 11">
    <name type="scientific">Achromobacter insuavis</name>
    <dbReference type="NCBI Taxonomy" id="1287735"/>
    <lineage>
        <taxon>Bacteria</taxon>
        <taxon>Pseudomonadati</taxon>
        <taxon>Pseudomonadota</taxon>
        <taxon>Betaproteobacteria</taxon>
        <taxon>Burkholderiales</taxon>
        <taxon>Alcaligenaceae</taxon>
        <taxon>Achromobacter</taxon>
    </lineage>
</organism>
<dbReference type="PANTHER" id="PTHR30607:SF2">
    <property type="entry name" value="POTASSIUM-TRANSPORTING ATPASE POTASSIUM-BINDING SUBUNIT"/>
    <property type="match status" value="1"/>
</dbReference>
<keyword evidence="7 9" id="KW-0406">Ion transport</keyword>
<feature type="transmembrane region" description="Helical" evidence="9">
    <location>
        <begin position="6"/>
        <end position="27"/>
    </location>
</feature>
<dbReference type="PANTHER" id="PTHR30607">
    <property type="entry name" value="POTASSIUM-TRANSPORTING ATPASE A CHAIN"/>
    <property type="match status" value="1"/>
</dbReference>
<comment type="similarity">
    <text evidence="9">Belongs to the KdpA family.</text>
</comment>
<evidence type="ECO:0000256" key="5">
    <source>
        <dbReference type="ARBA" id="ARBA00022958"/>
    </source>
</evidence>
<evidence type="ECO:0000256" key="3">
    <source>
        <dbReference type="ARBA" id="ARBA00022538"/>
    </source>
</evidence>
<feature type="transmembrane region" description="Helical" evidence="9">
    <location>
        <begin position="419"/>
        <end position="438"/>
    </location>
</feature>
<name>A0A6J4ZHR3_9BURK</name>
<evidence type="ECO:0000256" key="4">
    <source>
        <dbReference type="ARBA" id="ARBA00022692"/>
    </source>
</evidence>
<keyword evidence="1 9" id="KW-0813">Transport</keyword>
<protein>
    <recommendedName>
        <fullName evidence="9">Potassium-transporting ATPase potassium-binding subunit</fullName>
    </recommendedName>
    <alternativeName>
        <fullName evidence="9">ATP phosphohydrolase [potassium-transporting] A chain</fullName>
    </alternativeName>
    <alternativeName>
        <fullName evidence="9">Potassium-binding and translocating subunit A</fullName>
    </alternativeName>
    <alternativeName>
        <fullName evidence="9">Potassium-translocating ATPase A chain</fullName>
    </alternativeName>
</protein>
<dbReference type="HAMAP" id="MF_00275">
    <property type="entry name" value="KdpA"/>
    <property type="match status" value="1"/>
</dbReference>
<accession>A0A6J4ZHR3</accession>
<feature type="transmembrane region" description="Helical" evidence="9">
    <location>
        <begin position="286"/>
        <end position="307"/>
    </location>
</feature>
<feature type="transmembrane region" description="Helical" evidence="9">
    <location>
        <begin position="523"/>
        <end position="545"/>
    </location>
</feature>
<dbReference type="Proteomes" id="UP000507979">
    <property type="component" value="Unassembled WGS sequence"/>
</dbReference>
<feature type="transmembrane region" description="Helical" evidence="9">
    <location>
        <begin position="134"/>
        <end position="156"/>
    </location>
</feature>
<feature type="transmembrane region" description="Helical" evidence="9">
    <location>
        <begin position="177"/>
        <end position="199"/>
    </location>
</feature>
<keyword evidence="3 9" id="KW-0633">Potassium transport</keyword>
<keyword evidence="4 9" id="KW-0812">Transmembrane</keyword>